<dbReference type="PANTHER" id="PTHR21115:SF0">
    <property type="entry name" value="GH06117P-RELATED"/>
    <property type="match status" value="1"/>
</dbReference>
<dbReference type="Pfam" id="PF16013">
    <property type="entry name" value="DUF4781"/>
    <property type="match status" value="1"/>
</dbReference>
<feature type="compositionally biased region" description="Low complexity" evidence="1">
    <location>
        <begin position="531"/>
        <end position="550"/>
    </location>
</feature>
<feature type="region of interest" description="Disordered" evidence="1">
    <location>
        <begin position="1144"/>
        <end position="1187"/>
    </location>
</feature>
<feature type="compositionally biased region" description="Basic and acidic residues" evidence="1">
    <location>
        <begin position="1065"/>
        <end position="1078"/>
    </location>
</feature>
<dbReference type="AlphaFoldDB" id="A0A914DP64"/>
<evidence type="ECO:0000259" key="2">
    <source>
        <dbReference type="Pfam" id="PF16013"/>
    </source>
</evidence>
<feature type="region of interest" description="Disordered" evidence="1">
    <location>
        <begin position="1204"/>
        <end position="1233"/>
    </location>
</feature>
<dbReference type="Proteomes" id="UP000887540">
    <property type="component" value="Unplaced"/>
</dbReference>
<feature type="compositionally biased region" description="Low complexity" evidence="1">
    <location>
        <begin position="500"/>
        <end position="522"/>
    </location>
</feature>
<dbReference type="InterPro" id="IPR031962">
    <property type="entry name" value="DUF4781"/>
</dbReference>
<feature type="compositionally biased region" description="Acidic residues" evidence="1">
    <location>
        <begin position="1051"/>
        <end position="1064"/>
    </location>
</feature>
<feature type="region of interest" description="Disordered" evidence="1">
    <location>
        <begin position="434"/>
        <end position="480"/>
    </location>
</feature>
<feature type="region of interest" description="Disordered" evidence="1">
    <location>
        <begin position="500"/>
        <end position="553"/>
    </location>
</feature>
<protein>
    <submittedName>
        <fullName evidence="4">DUF4781 domain-containing protein</fullName>
    </submittedName>
</protein>
<reference evidence="4" key="1">
    <citation type="submission" date="2022-11" db="UniProtKB">
        <authorList>
            <consortium name="WormBaseParasite"/>
        </authorList>
    </citation>
    <scope>IDENTIFICATION</scope>
</reference>
<feature type="region of interest" description="Disordered" evidence="1">
    <location>
        <begin position="944"/>
        <end position="977"/>
    </location>
</feature>
<feature type="compositionally biased region" description="Basic and acidic residues" evidence="1">
    <location>
        <begin position="946"/>
        <end position="963"/>
    </location>
</feature>
<name>A0A914DP64_9BILA</name>
<evidence type="ECO:0000313" key="3">
    <source>
        <dbReference type="Proteomes" id="UP000887540"/>
    </source>
</evidence>
<sequence>MSYIPVEYPEIEELIEDDDSDSETATENEKLTKDAIALNWALNAEALQQVLYTRLGNRIFDEYSIEESEYLEVKIAYAKFGPPDIASNDPENLISYEEFQNTYHFEEKQNSNIIQAYSSLYSKEQRKKAKKTMNLILDLIKKQNPEAKTFKVAFIFLVYQLGSTDQCGLIPIIRVLREEGDPEDNAWYIDQENRAYDTWKEFLEGNRLPKMRICYPKNGYYSVNENGYSIFMPEESVIVGFGMTPAAKISRKILRTLDWTTSGILIGTLGIAVASALSAPISVPILTTAAIGSGIAAFYGASRSGATLVDRKLHAQSINVTNAEARSCWIGIGSSIFSVSFSSASMLVHRVVAISHSIGASTVYTVNGLHTGALIFSGAGVANQSHHIGKKIYKRQRVTAFEVMELALSTFLFSNSLISFKTANIQLMDQQQQQLQPQTAPTATQTAAPTAAQTAAPTAAPSSTHVAAPTATQTAAPSATQAAAPTAAQIAAPTAAQTAAPTATQTAAPASTATQAQTATTQHVPVNIDNSQQQNQSQSQTSASGNTSGQHGFVDKLVNNVNADNVSDKHSKIIRTLNAIQNPNEFFAKSLEITKQVNRLAGSVVNKDKSKISEKEAHSDLVASSSENLTLPSCDSSKTLSDKDISIDSSKSVSTKVYTSKIEEILLNDYKFLAMIKLENEGIEEIGRLETRIRMSFYTIHTKDFTPELVKMCILISKHLGINYDYEFFDLCSSMKRIFEDYFQPVLKSPLLELEREIVNQLQNVDSKIYKDLMEELSLKFFTKLNAENKFHFEDADTARGSYEAYSNSMLEIDEKPLGPKIFMQKINHLFTETLPYDKDLIEYKDHWWSRSVYISEEWRGVLHESIEEPKEQIVIEFEFVKEEKVSSALNLRFQKIFRGKKEESEKEEELEEKVYIDEEKEEKGSISQFKKFFSRKNNQEEEEQEKLCIKENGENDRKMTEEKGEDENSIVENHDLSTEVTYSSQKFKLKKFLRANKKNQSIENEPKEAELTEEIDIEIKQESKQDSSPSTSALKKIFRRKKIDNKITEETEESELAEQEEEKNEQTKAEDDLKEVKLQTIFRGKKEESEKEEELEEKVYIDEEKEEAEEPKLAEQVEEEKNEQTKAEDELKEVKFQTIFRGKKEESEKEEELEEKVYIDEEKEEAEESELAEVEEEKNEQTKAEDELKEVSILRFKRIFQRKNEEDEQGSKEEAKNEPKLSKEDFASPPFGFKKIFQRSKEQKMNETIFLNEN</sequence>
<dbReference type="WBParaSite" id="ACRNAN_scaffold3083.g31094.t1">
    <property type="protein sequence ID" value="ACRNAN_scaffold3083.g31094.t1"/>
    <property type="gene ID" value="ACRNAN_scaffold3083.g31094"/>
</dbReference>
<accession>A0A914DP64</accession>
<keyword evidence="3" id="KW-1185">Reference proteome</keyword>
<feature type="compositionally biased region" description="Basic and acidic residues" evidence="1">
    <location>
        <begin position="1204"/>
        <end position="1227"/>
    </location>
</feature>
<feature type="compositionally biased region" description="Acidic residues" evidence="1">
    <location>
        <begin position="1162"/>
        <end position="1179"/>
    </location>
</feature>
<feature type="region of interest" description="Disordered" evidence="1">
    <location>
        <begin position="999"/>
        <end position="1131"/>
    </location>
</feature>
<evidence type="ECO:0000313" key="4">
    <source>
        <dbReference type="WBParaSite" id="ACRNAN_scaffold3083.g31094.t1"/>
    </source>
</evidence>
<organism evidence="3 4">
    <name type="scientific">Acrobeloides nanus</name>
    <dbReference type="NCBI Taxonomy" id="290746"/>
    <lineage>
        <taxon>Eukaryota</taxon>
        <taxon>Metazoa</taxon>
        <taxon>Ecdysozoa</taxon>
        <taxon>Nematoda</taxon>
        <taxon>Chromadorea</taxon>
        <taxon>Rhabditida</taxon>
        <taxon>Tylenchina</taxon>
        <taxon>Cephalobomorpha</taxon>
        <taxon>Cephaloboidea</taxon>
        <taxon>Cephalobidae</taxon>
        <taxon>Acrobeloides</taxon>
    </lineage>
</organism>
<feature type="domain" description="DUF4781" evidence="2">
    <location>
        <begin position="170"/>
        <end position="436"/>
    </location>
</feature>
<dbReference type="PANTHER" id="PTHR21115">
    <property type="entry name" value="GH06117P-RELATED"/>
    <property type="match status" value="1"/>
</dbReference>
<evidence type="ECO:0000256" key="1">
    <source>
        <dbReference type="SAM" id="MobiDB-lite"/>
    </source>
</evidence>
<proteinExistence type="predicted"/>